<evidence type="ECO:0000256" key="1">
    <source>
        <dbReference type="ARBA" id="ARBA00023125"/>
    </source>
</evidence>
<organism evidence="3 4">
    <name type="scientific">Agrilactobacillus composti DSM 18527 = JCM 14202</name>
    <dbReference type="NCBI Taxonomy" id="1423734"/>
    <lineage>
        <taxon>Bacteria</taxon>
        <taxon>Bacillati</taxon>
        <taxon>Bacillota</taxon>
        <taxon>Bacilli</taxon>
        <taxon>Lactobacillales</taxon>
        <taxon>Lactobacillaceae</taxon>
        <taxon>Agrilactobacillus</taxon>
    </lineage>
</organism>
<dbReference type="SUPFAM" id="SSF47413">
    <property type="entry name" value="lambda repressor-like DNA-binding domains"/>
    <property type="match status" value="1"/>
</dbReference>
<dbReference type="AlphaFoldDB" id="X0PQ52"/>
<evidence type="ECO:0000313" key="3">
    <source>
        <dbReference type="EMBL" id="KRM33654.1"/>
    </source>
</evidence>
<dbReference type="Pfam" id="PF01381">
    <property type="entry name" value="HTH_3"/>
    <property type="match status" value="1"/>
</dbReference>
<evidence type="ECO:0000259" key="2">
    <source>
        <dbReference type="PROSITE" id="PS50943"/>
    </source>
</evidence>
<accession>X0PQ52</accession>
<name>X0PQ52_9LACO</name>
<sequence length="372" mass="41415">MDVNIGPVLVAQRKAQHLTQQQLADFIGVSKAAVSKWETGKTYPDITLLPALAAYFNMSIDDLLNYEPQLSATEIQHIYAALKADFDTKPGTEVLTTIRSFIRRYYACYPFIQQMGLLILNHFDLLPGEDLAAKQATYVPEAQALFVHVRDNAQDVDLVSQARNMEGYTLLLLNKPQAVLDLLGTRTPAYLPVESLIATAFQQQDDLKAAQGIYQSALAQYLSIMMSQFSNYLQLLVKDPAKFAATYHRGQGVADVFAFGTLNPVAMMNFQLSAATGFAQQHQTEALFTVLTAFADLFAHLEFPVVLHGDAYFDQIDDWLAHLDIGTQLPRGAQQVQSGLRDYVLQSPAFAPYQDDPRMRAIQQQLKGSEQV</sequence>
<feature type="domain" description="HTH cro/C1-type" evidence="2">
    <location>
        <begin position="9"/>
        <end position="63"/>
    </location>
</feature>
<comment type="caution">
    <text evidence="3">The sequence shown here is derived from an EMBL/GenBank/DDBJ whole genome shotgun (WGS) entry which is preliminary data.</text>
</comment>
<dbReference type="RefSeq" id="WP_035451784.1">
    <property type="nucleotide sequence ID" value="NZ_AZGA01000046.1"/>
</dbReference>
<dbReference type="eggNOG" id="COG1476">
    <property type="taxonomic scope" value="Bacteria"/>
</dbReference>
<dbReference type="PANTHER" id="PTHR46558:SF11">
    <property type="entry name" value="HTH-TYPE TRANSCRIPTIONAL REGULATOR XRE"/>
    <property type="match status" value="1"/>
</dbReference>
<dbReference type="InterPro" id="IPR010982">
    <property type="entry name" value="Lambda_DNA-bd_dom_sf"/>
</dbReference>
<dbReference type="OrthoDB" id="9812495at2"/>
<dbReference type="InterPro" id="IPR001387">
    <property type="entry name" value="Cro/C1-type_HTH"/>
</dbReference>
<reference evidence="3 4" key="1">
    <citation type="journal article" date="2015" name="Genome Announc.">
        <title>Expanding the biotechnology potential of lactobacilli through comparative genomics of 213 strains and associated genera.</title>
        <authorList>
            <person name="Sun Z."/>
            <person name="Harris H.M."/>
            <person name="McCann A."/>
            <person name="Guo C."/>
            <person name="Argimon S."/>
            <person name="Zhang W."/>
            <person name="Yang X."/>
            <person name="Jeffery I.B."/>
            <person name="Cooney J.C."/>
            <person name="Kagawa T.F."/>
            <person name="Liu W."/>
            <person name="Song Y."/>
            <person name="Salvetti E."/>
            <person name="Wrobel A."/>
            <person name="Rasinkangas P."/>
            <person name="Parkhill J."/>
            <person name="Rea M.C."/>
            <person name="O'Sullivan O."/>
            <person name="Ritari J."/>
            <person name="Douillard F.P."/>
            <person name="Paul Ross R."/>
            <person name="Yang R."/>
            <person name="Briner A.E."/>
            <person name="Felis G.E."/>
            <person name="de Vos W.M."/>
            <person name="Barrangou R."/>
            <person name="Klaenhammer T.R."/>
            <person name="Caufield P.W."/>
            <person name="Cui Y."/>
            <person name="Zhang H."/>
            <person name="O'Toole P.W."/>
        </authorList>
    </citation>
    <scope>NUCLEOTIDE SEQUENCE [LARGE SCALE GENOMIC DNA]</scope>
    <source>
        <strain evidence="3 4">DSM 18527</strain>
    </source>
</reference>
<dbReference type="PANTHER" id="PTHR46558">
    <property type="entry name" value="TRACRIPTIONAL REGULATORY PROTEIN-RELATED-RELATED"/>
    <property type="match status" value="1"/>
</dbReference>
<dbReference type="CDD" id="cd00093">
    <property type="entry name" value="HTH_XRE"/>
    <property type="match status" value="1"/>
</dbReference>
<dbReference type="STRING" id="1423734.FC83_GL002707"/>
<dbReference type="Gene3D" id="1.10.260.40">
    <property type="entry name" value="lambda repressor-like DNA-binding domains"/>
    <property type="match status" value="1"/>
</dbReference>
<keyword evidence="1" id="KW-0238">DNA-binding</keyword>
<gene>
    <name evidence="3" type="ORF">FC83_GL002707</name>
</gene>
<dbReference type="PROSITE" id="PS50943">
    <property type="entry name" value="HTH_CROC1"/>
    <property type="match status" value="1"/>
</dbReference>
<proteinExistence type="predicted"/>
<dbReference type="Proteomes" id="UP000051236">
    <property type="component" value="Unassembled WGS sequence"/>
</dbReference>
<dbReference type="EMBL" id="AZGA01000046">
    <property type="protein sequence ID" value="KRM33654.1"/>
    <property type="molecule type" value="Genomic_DNA"/>
</dbReference>
<protein>
    <submittedName>
        <fullName evidence="3">XRE family transcriptional regulator</fullName>
    </submittedName>
</protein>
<dbReference type="GO" id="GO:0003677">
    <property type="term" value="F:DNA binding"/>
    <property type="evidence" value="ECO:0007669"/>
    <property type="project" value="UniProtKB-KW"/>
</dbReference>
<evidence type="ECO:0000313" key="4">
    <source>
        <dbReference type="Proteomes" id="UP000051236"/>
    </source>
</evidence>
<keyword evidence="4" id="KW-1185">Reference proteome</keyword>
<dbReference type="SMART" id="SM00530">
    <property type="entry name" value="HTH_XRE"/>
    <property type="match status" value="1"/>
</dbReference>
<dbReference type="PATRIC" id="fig|1423734.3.peg.2747"/>